<dbReference type="EMBL" id="JAPNKE010000002">
    <property type="protein sequence ID" value="MCY1009516.1"/>
    <property type="molecule type" value="Genomic_DNA"/>
</dbReference>
<reference evidence="2" key="1">
    <citation type="submission" date="2022-11" db="EMBL/GenBank/DDBJ databases">
        <title>Minimal conservation of predation-associated metabolite biosynthetic gene clusters underscores biosynthetic potential of Myxococcota including descriptions for ten novel species: Archangium lansinium sp. nov., Myxococcus landrumus sp. nov., Nannocystis bai.</title>
        <authorList>
            <person name="Ahearne A."/>
            <person name="Stevens C."/>
            <person name="Phillips K."/>
        </authorList>
    </citation>
    <scope>NUCLEOTIDE SEQUENCE</scope>
    <source>
        <strain evidence="2">Na p29</strain>
    </source>
</reference>
<keyword evidence="3" id="KW-1185">Reference proteome</keyword>
<name>A0A9X3F1A9_9BACT</name>
<dbReference type="RefSeq" id="WP_267772182.1">
    <property type="nucleotide sequence ID" value="NZ_JAPNKE010000002.1"/>
</dbReference>
<evidence type="ECO:0000313" key="3">
    <source>
        <dbReference type="Proteomes" id="UP001150924"/>
    </source>
</evidence>
<dbReference type="SUPFAM" id="SSF69318">
    <property type="entry name" value="Integrin alpha N-terminal domain"/>
    <property type="match status" value="1"/>
</dbReference>
<gene>
    <name evidence="2" type="ORF">OV079_28915</name>
</gene>
<dbReference type="InterPro" id="IPR028994">
    <property type="entry name" value="Integrin_alpha_N"/>
</dbReference>
<feature type="compositionally biased region" description="Basic and acidic residues" evidence="1">
    <location>
        <begin position="1"/>
        <end position="11"/>
    </location>
</feature>
<proteinExistence type="predicted"/>
<sequence>MVELPPERTERPTPALAERGADEVPEGQGSGLDVGAASQAEADPVRGVAVAWFDSSLAQDELILLCDSTAPWVRSDLDGATSCVPDGQPVYVIGPDGVERWSVRAREREGRFLAPELVRPEARYPPASMPELVLNEPPRAANPRLVALRTAGPTRLTRAAAGAVASAAAAAHGELEAGDLPLVAKGEVHGEFGGGADTVALFQVGESAPDLAGHQVLVAMSQGKPVSLFGASPLEWSGYELVGATDLDGDGHQELLWWARAEGVGIGINLTYFANGEHRLRNLFACECGGAFRAAYPLRRGSM</sequence>
<comment type="caution">
    <text evidence="2">The sequence shown here is derived from an EMBL/GenBank/DDBJ whole genome shotgun (WGS) entry which is preliminary data.</text>
</comment>
<protein>
    <submittedName>
        <fullName evidence="2">Uncharacterized protein</fullName>
    </submittedName>
</protein>
<evidence type="ECO:0000313" key="2">
    <source>
        <dbReference type="EMBL" id="MCY1009516.1"/>
    </source>
</evidence>
<evidence type="ECO:0000256" key="1">
    <source>
        <dbReference type="SAM" id="MobiDB-lite"/>
    </source>
</evidence>
<dbReference type="Proteomes" id="UP001150924">
    <property type="component" value="Unassembled WGS sequence"/>
</dbReference>
<feature type="region of interest" description="Disordered" evidence="1">
    <location>
        <begin position="1"/>
        <end position="34"/>
    </location>
</feature>
<organism evidence="2 3">
    <name type="scientific">Nannocystis pusilla</name>
    <dbReference type="NCBI Taxonomy" id="889268"/>
    <lineage>
        <taxon>Bacteria</taxon>
        <taxon>Pseudomonadati</taxon>
        <taxon>Myxococcota</taxon>
        <taxon>Polyangia</taxon>
        <taxon>Nannocystales</taxon>
        <taxon>Nannocystaceae</taxon>
        <taxon>Nannocystis</taxon>
    </lineage>
</organism>
<dbReference type="AlphaFoldDB" id="A0A9X3F1A9"/>
<accession>A0A9X3F1A9</accession>